<name>A0ABS1GI61_9AQUI</name>
<dbReference type="Gene3D" id="3.30.1050.10">
    <property type="entry name" value="SCP2 sterol-binding domain"/>
    <property type="match status" value="1"/>
</dbReference>
<keyword evidence="3" id="KW-1185">Reference proteome</keyword>
<evidence type="ECO:0000313" key="3">
    <source>
        <dbReference type="Proteomes" id="UP000772812"/>
    </source>
</evidence>
<sequence>MKRAGIIFASFMLLTAYAFSLPKFMDEEYAKQFCELWNKTPTLTEGLSKWSKKTGNKGYRIIRFYRQDCGGVEKAIELHIAPKDKKAVCIYGGKATDQKADFLMFATDKNWKSLAKGEFGFLGMGIMSKMTFQGSKWEAMQNMGPFKAFLLNLDKVPHSMECP</sequence>
<keyword evidence="1" id="KW-0732">Signal</keyword>
<comment type="caution">
    <text evidence="2">The sequence shown here is derived from an EMBL/GenBank/DDBJ whole genome shotgun (WGS) entry which is preliminary data.</text>
</comment>
<proteinExistence type="predicted"/>
<evidence type="ECO:0000256" key="1">
    <source>
        <dbReference type="SAM" id="SignalP"/>
    </source>
</evidence>
<reference evidence="2 3" key="1">
    <citation type="journal article" date="2021" name="Syst. Appl. Microbiol.">
        <title>Persephonella atlantica sp. nov.: How to adapt to physico-chemical gradients in high temperature hydrothermal habitats.</title>
        <authorList>
            <person name="Francois D.X."/>
            <person name="Godfroy A."/>
            <person name="Mathien C."/>
            <person name="Aube J."/>
            <person name="Cathalot C."/>
            <person name="Lesongeur F."/>
            <person name="L'Haridon S."/>
            <person name="Philippon X."/>
            <person name="Roussel E.G."/>
        </authorList>
    </citation>
    <scope>NUCLEOTIDE SEQUENCE [LARGE SCALE GENOMIC DNA]</scope>
    <source>
        <strain evidence="2 3">MO1340</strain>
    </source>
</reference>
<organism evidence="2 3">
    <name type="scientific">Persephonella atlantica</name>
    <dbReference type="NCBI Taxonomy" id="2699429"/>
    <lineage>
        <taxon>Bacteria</taxon>
        <taxon>Pseudomonadati</taxon>
        <taxon>Aquificota</taxon>
        <taxon>Aquificia</taxon>
        <taxon>Aquificales</taxon>
        <taxon>Hydrogenothermaceae</taxon>
        <taxon>Persephonella</taxon>
    </lineage>
</organism>
<dbReference type="RefSeq" id="WP_200674013.1">
    <property type="nucleotide sequence ID" value="NZ_JAACYA010000002.1"/>
</dbReference>
<accession>A0ABS1GI61</accession>
<gene>
    <name evidence="2" type="ORF">GWK41_05895</name>
</gene>
<dbReference type="InterPro" id="IPR036527">
    <property type="entry name" value="SCP2_sterol-bd_dom_sf"/>
</dbReference>
<feature type="signal peptide" evidence="1">
    <location>
        <begin position="1"/>
        <end position="18"/>
    </location>
</feature>
<protein>
    <submittedName>
        <fullName evidence="2">SCP-2 sterol transfer family protein</fullName>
    </submittedName>
</protein>
<dbReference type="SUPFAM" id="SSF55718">
    <property type="entry name" value="SCP-like"/>
    <property type="match status" value="1"/>
</dbReference>
<feature type="chain" id="PRO_5046662992" evidence="1">
    <location>
        <begin position="19"/>
        <end position="163"/>
    </location>
</feature>
<dbReference type="Proteomes" id="UP000772812">
    <property type="component" value="Unassembled WGS sequence"/>
</dbReference>
<dbReference type="EMBL" id="JAACYA010000002">
    <property type="protein sequence ID" value="MBK3332593.1"/>
    <property type="molecule type" value="Genomic_DNA"/>
</dbReference>
<evidence type="ECO:0000313" key="2">
    <source>
        <dbReference type="EMBL" id="MBK3332593.1"/>
    </source>
</evidence>